<evidence type="ECO:0000313" key="1">
    <source>
        <dbReference type="EMBL" id="TFK58295.1"/>
    </source>
</evidence>
<reference evidence="1 2" key="1">
    <citation type="journal article" date="2019" name="Nat. Ecol. Evol.">
        <title>Megaphylogeny resolves global patterns of mushroom evolution.</title>
        <authorList>
            <person name="Varga T."/>
            <person name="Krizsan K."/>
            <person name="Foldi C."/>
            <person name="Dima B."/>
            <person name="Sanchez-Garcia M."/>
            <person name="Sanchez-Ramirez S."/>
            <person name="Szollosi G.J."/>
            <person name="Szarkandi J.G."/>
            <person name="Papp V."/>
            <person name="Albert L."/>
            <person name="Andreopoulos W."/>
            <person name="Angelini C."/>
            <person name="Antonin V."/>
            <person name="Barry K.W."/>
            <person name="Bougher N.L."/>
            <person name="Buchanan P."/>
            <person name="Buyck B."/>
            <person name="Bense V."/>
            <person name="Catcheside P."/>
            <person name="Chovatia M."/>
            <person name="Cooper J."/>
            <person name="Damon W."/>
            <person name="Desjardin D."/>
            <person name="Finy P."/>
            <person name="Geml J."/>
            <person name="Haridas S."/>
            <person name="Hughes K."/>
            <person name="Justo A."/>
            <person name="Karasinski D."/>
            <person name="Kautmanova I."/>
            <person name="Kiss B."/>
            <person name="Kocsube S."/>
            <person name="Kotiranta H."/>
            <person name="LaButti K.M."/>
            <person name="Lechner B.E."/>
            <person name="Liimatainen K."/>
            <person name="Lipzen A."/>
            <person name="Lukacs Z."/>
            <person name="Mihaltcheva S."/>
            <person name="Morgado L.N."/>
            <person name="Niskanen T."/>
            <person name="Noordeloos M.E."/>
            <person name="Ohm R.A."/>
            <person name="Ortiz-Santana B."/>
            <person name="Ovrebo C."/>
            <person name="Racz N."/>
            <person name="Riley R."/>
            <person name="Savchenko A."/>
            <person name="Shiryaev A."/>
            <person name="Soop K."/>
            <person name="Spirin V."/>
            <person name="Szebenyi C."/>
            <person name="Tomsovsky M."/>
            <person name="Tulloss R.E."/>
            <person name="Uehling J."/>
            <person name="Grigoriev I.V."/>
            <person name="Vagvolgyi C."/>
            <person name="Papp T."/>
            <person name="Martin F.M."/>
            <person name="Miettinen O."/>
            <person name="Hibbett D.S."/>
            <person name="Nagy L.G."/>
        </authorList>
    </citation>
    <scope>NUCLEOTIDE SEQUENCE [LARGE SCALE GENOMIC DNA]</scope>
    <source>
        <strain evidence="1 2">NL-1719</strain>
    </source>
</reference>
<evidence type="ECO:0000313" key="2">
    <source>
        <dbReference type="Proteomes" id="UP000308600"/>
    </source>
</evidence>
<accession>A0ACD2ZYP9</accession>
<organism evidence="1 2">
    <name type="scientific">Pluteus cervinus</name>
    <dbReference type="NCBI Taxonomy" id="181527"/>
    <lineage>
        <taxon>Eukaryota</taxon>
        <taxon>Fungi</taxon>
        <taxon>Dikarya</taxon>
        <taxon>Basidiomycota</taxon>
        <taxon>Agaricomycotina</taxon>
        <taxon>Agaricomycetes</taxon>
        <taxon>Agaricomycetidae</taxon>
        <taxon>Agaricales</taxon>
        <taxon>Pluteineae</taxon>
        <taxon>Pluteaceae</taxon>
        <taxon>Pluteus</taxon>
    </lineage>
</organism>
<protein>
    <submittedName>
        <fullName evidence="1">Uncharacterized protein</fullName>
    </submittedName>
</protein>
<keyword evidence="2" id="KW-1185">Reference proteome</keyword>
<gene>
    <name evidence="1" type="ORF">BDN72DRAFT_851795</name>
</gene>
<name>A0ACD2ZYP9_9AGAR</name>
<proteinExistence type="predicted"/>
<dbReference type="EMBL" id="ML209469">
    <property type="protein sequence ID" value="TFK58295.1"/>
    <property type="molecule type" value="Genomic_DNA"/>
</dbReference>
<sequence>MTQNRISSPLYPAVRPHDRFYLEDDFVTLEVGCTTLFRLPAFILKNHSRKFKDLIEGEPTEKVELDFSAKDFERFLLVLFPTQIGEYSISSLDEWVSVLKIASELECPAIKKLAVAQLEVVASPIDRIVVGRKHYVRTLVASGYVELCQREAPITLLEGNTLGMSDVIEISNIHRHLQSAGGDVKITRESVLEICSVPRSQVLKNNAVADFIGSTALLERANPPASLPDPGVSPLVSASPSLAGILGQSPHHKSYNGSDTTAPILQVAPQSRPRKKRKIRSHKTLVKAAWVVKFGSKIRFQAFWKETTPEYRQLWNAEWSKHAKFMNNKEADEFIRAPRIQAMIPCPGHNSQA</sequence>
<dbReference type="Proteomes" id="UP000308600">
    <property type="component" value="Unassembled WGS sequence"/>
</dbReference>